<organism evidence="1">
    <name type="scientific">bioreactor metagenome</name>
    <dbReference type="NCBI Taxonomy" id="1076179"/>
    <lineage>
        <taxon>unclassified sequences</taxon>
        <taxon>metagenomes</taxon>
        <taxon>ecological metagenomes</taxon>
    </lineage>
</organism>
<proteinExistence type="predicted"/>
<name>A0A644Y458_9ZZZZ</name>
<reference evidence="1" key="1">
    <citation type="submission" date="2019-08" db="EMBL/GenBank/DDBJ databases">
        <authorList>
            <person name="Kucharzyk K."/>
            <person name="Murdoch R.W."/>
            <person name="Higgins S."/>
            <person name="Loffler F."/>
        </authorList>
    </citation>
    <scope>NUCLEOTIDE SEQUENCE</scope>
</reference>
<dbReference type="SUPFAM" id="SSF101898">
    <property type="entry name" value="NHL repeat"/>
    <property type="match status" value="1"/>
</dbReference>
<dbReference type="AlphaFoldDB" id="A0A644Y458"/>
<comment type="caution">
    <text evidence="1">The sequence shown here is derived from an EMBL/GenBank/DDBJ whole genome shotgun (WGS) entry which is preliminary data.</text>
</comment>
<sequence>MKVLNKISKLLLILSALIITASCAKEVAEREQKIYEKAEIISYGFYQVDNPGKITRDYIFSNLKQGSVVLQLPAEIEKEALIARFTVTQGATLTLNGVPQISGVTVNNYTIPNDFIVSNSGNNVRFTMTIDKAPDYVFTRATPFISDQIIDVVMKLNPITGNPSIAYKVDRVETTVEKLAMAELVNGEWKVLGDANGFTEGRVTNHDLIYDSQGSPYVVYADYTAAVAQGASVMTYKNGSWVYAGTKGITPFVASYNVISLIDEKPIIFSMNNTTGADKRAMIYSTFDGSVWTTNQKITGRAAPGGVPMGTNSYYPVVKKFNNDLYLYIFNAGGTQSFSIYKYSGGVWSTIVEQYIDAGATTSYMTQNDMEIDKHGNIYVTSVDNATGSYRMKVKKYDAATSTWSTFGDLISTSQYSRATDLSISPLGTIYLAYHNDLKQPVVTYYDKETRNWTTPIILDNAESSDIYLEFMQNGTGYAGYLNSSKNFVMFKYDTPQN</sequence>
<dbReference type="Gene3D" id="2.60.40.2340">
    <property type="match status" value="1"/>
</dbReference>
<gene>
    <name evidence="1" type="ORF">SDC9_69833</name>
</gene>
<accession>A0A644Y458</accession>
<evidence type="ECO:0000313" key="1">
    <source>
        <dbReference type="EMBL" id="MPM23362.1"/>
    </source>
</evidence>
<dbReference type="EMBL" id="VSSQ01004012">
    <property type="protein sequence ID" value="MPM23362.1"/>
    <property type="molecule type" value="Genomic_DNA"/>
</dbReference>
<protein>
    <submittedName>
        <fullName evidence="1">Uncharacterized protein</fullName>
    </submittedName>
</protein>
<dbReference type="PROSITE" id="PS51257">
    <property type="entry name" value="PROKAR_LIPOPROTEIN"/>
    <property type="match status" value="1"/>
</dbReference>